<keyword evidence="3" id="KW-1185">Reference proteome</keyword>
<feature type="region of interest" description="Disordered" evidence="1">
    <location>
        <begin position="401"/>
        <end position="431"/>
    </location>
</feature>
<comment type="caution">
    <text evidence="2">The sequence shown here is derived from an EMBL/GenBank/DDBJ whole genome shotgun (WGS) entry which is preliminary data.</text>
</comment>
<reference evidence="2 3" key="1">
    <citation type="submission" date="2024-07" db="EMBL/GenBank/DDBJ databases">
        <title>Chromosome-level genome assembly of the water stick insect Ranatra chinensis (Heteroptera: Nepidae).</title>
        <authorList>
            <person name="Liu X."/>
        </authorList>
    </citation>
    <scope>NUCLEOTIDE SEQUENCE [LARGE SCALE GENOMIC DNA]</scope>
    <source>
        <strain evidence="2">Cailab_2021Rc</strain>
        <tissue evidence="2">Muscle</tissue>
    </source>
</reference>
<evidence type="ECO:0000313" key="3">
    <source>
        <dbReference type="Proteomes" id="UP001558652"/>
    </source>
</evidence>
<dbReference type="Proteomes" id="UP001558652">
    <property type="component" value="Unassembled WGS sequence"/>
</dbReference>
<evidence type="ECO:0000256" key="1">
    <source>
        <dbReference type="SAM" id="MobiDB-lite"/>
    </source>
</evidence>
<evidence type="ECO:0000313" key="2">
    <source>
        <dbReference type="EMBL" id="KAL1115051.1"/>
    </source>
</evidence>
<dbReference type="AlphaFoldDB" id="A0ABD0XUT8"/>
<name>A0ABD0XUT8_9HEMI</name>
<sequence>MKEAVGGHPQSSTTPRLVVHPLLRWSPGELMPSLNFCNLLCISLIVGLAKVILQSSTTPWLVVHPLLRWSPEELMPSLNFCNLLCISLIVGLAKVILQSSTTGDWWYIHSFSHVFLQLLPFLLSYPSLVLHRSSSIFHNSATGGTSTPSVVSRRTHAFIELLQPSVHLAHRWCGTGHPSIFHNSVASGTSTPSVVSRRTNALIELLQPSLHLAHFCLTKVILQYSTTPRLVVHPLLRCSPGELMPSLNFCNLLCISLIVGLAQVILQSSTARDWWYIHSSSHVFLQLLPFLLSYPSLVWHRYMFIITRVMMVLPSGGYPFSLAQSCTLNPTRNLTSGLSGMRDPIRTSSHRHSFLSFLFIPGYSLGPRPTSGKLGMEGKGGRKLFPRFVGAVPWFRSSEDASALPVPHTPGTTRGRKTARGEPSETSPPGVQVDMVVAHKMV</sequence>
<accession>A0ABD0XUT8</accession>
<dbReference type="EMBL" id="JBFDAA010000020">
    <property type="protein sequence ID" value="KAL1115051.1"/>
    <property type="molecule type" value="Genomic_DNA"/>
</dbReference>
<gene>
    <name evidence="2" type="ORF">AAG570_007082</name>
</gene>
<protein>
    <submittedName>
        <fullName evidence="2">Uncharacterized protein</fullName>
    </submittedName>
</protein>
<organism evidence="2 3">
    <name type="scientific">Ranatra chinensis</name>
    <dbReference type="NCBI Taxonomy" id="642074"/>
    <lineage>
        <taxon>Eukaryota</taxon>
        <taxon>Metazoa</taxon>
        <taxon>Ecdysozoa</taxon>
        <taxon>Arthropoda</taxon>
        <taxon>Hexapoda</taxon>
        <taxon>Insecta</taxon>
        <taxon>Pterygota</taxon>
        <taxon>Neoptera</taxon>
        <taxon>Paraneoptera</taxon>
        <taxon>Hemiptera</taxon>
        <taxon>Heteroptera</taxon>
        <taxon>Panheteroptera</taxon>
        <taxon>Nepomorpha</taxon>
        <taxon>Nepidae</taxon>
        <taxon>Ranatrinae</taxon>
        <taxon>Ranatra</taxon>
    </lineage>
</organism>
<proteinExistence type="predicted"/>